<evidence type="ECO:0000313" key="3">
    <source>
        <dbReference type="Proteomes" id="UP000019384"/>
    </source>
</evidence>
<dbReference type="AlphaFoldDB" id="W6MQ43"/>
<keyword evidence="3" id="KW-1185">Reference proteome</keyword>
<dbReference type="Pfam" id="PF10791">
    <property type="entry name" value="F1F0-ATPsyn_F"/>
    <property type="match status" value="1"/>
</dbReference>
<gene>
    <name evidence="2" type="ORF">KUCA_T00004776001</name>
</gene>
<dbReference type="InterPro" id="IPR019727">
    <property type="entry name" value="ATP_synth_F0_fsu_mt_fun"/>
</dbReference>
<keyword evidence="1" id="KW-0812">Transmembrane</keyword>
<protein>
    <recommendedName>
        <fullName evidence="4">ATP synthase subunit f, mitochondrial</fullName>
    </recommendedName>
</protein>
<sequence length="71" mass="7933">MQQVVSFYKELPQGPASFPKGSGPIGRYTDKYFNGDKASGVPLLHFAIGLVAFGYGTEYYFHLRHHKSGEH</sequence>
<dbReference type="PANTHER" id="PTHR28161:SF1">
    <property type="entry name" value="ATP SYNTHASE SUBUNIT F, MITOCHONDRIAL"/>
    <property type="match status" value="1"/>
</dbReference>
<dbReference type="Proteomes" id="UP000019384">
    <property type="component" value="Unassembled WGS sequence"/>
</dbReference>
<dbReference type="GeneID" id="34522169"/>
<dbReference type="EMBL" id="HG793130">
    <property type="protein sequence ID" value="CDK28791.1"/>
    <property type="molecule type" value="Genomic_DNA"/>
</dbReference>
<organism evidence="2 3">
    <name type="scientific">Kuraishia capsulata CBS 1993</name>
    <dbReference type="NCBI Taxonomy" id="1382522"/>
    <lineage>
        <taxon>Eukaryota</taxon>
        <taxon>Fungi</taxon>
        <taxon>Dikarya</taxon>
        <taxon>Ascomycota</taxon>
        <taxon>Saccharomycotina</taxon>
        <taxon>Pichiomycetes</taxon>
        <taxon>Pichiales</taxon>
        <taxon>Pichiaceae</taxon>
        <taxon>Kuraishia</taxon>
    </lineage>
</organism>
<dbReference type="STRING" id="1382522.W6MQ43"/>
<dbReference type="OrthoDB" id="5561579at2759"/>
<evidence type="ECO:0000313" key="2">
    <source>
        <dbReference type="EMBL" id="CDK28791.1"/>
    </source>
</evidence>
<reference evidence="2" key="1">
    <citation type="submission" date="2013-12" db="EMBL/GenBank/DDBJ databases">
        <authorList>
            <person name="Genoscope - CEA"/>
        </authorList>
    </citation>
    <scope>NUCLEOTIDE SEQUENCE</scope>
    <source>
        <strain evidence="2">CBS 1993</strain>
    </source>
</reference>
<name>W6MQ43_9ASCO</name>
<reference evidence="2" key="2">
    <citation type="submission" date="2014-02" db="EMBL/GenBank/DDBJ databases">
        <title>Complete DNA sequence of /Kuraishia capsulata/ illustrates novel genomic features among budding yeasts (/Saccharomycotina/).</title>
        <authorList>
            <person name="Morales L."/>
            <person name="Noel B."/>
            <person name="Porcel B."/>
            <person name="Marcet-Houben M."/>
            <person name="Hullo M-F."/>
            <person name="Sacerdot C."/>
            <person name="Tekaia F."/>
            <person name="Leh-Louis V."/>
            <person name="Despons L."/>
            <person name="Khanna V."/>
            <person name="Aury J-M."/>
            <person name="Barbe V."/>
            <person name="Couloux A."/>
            <person name="Labadie K."/>
            <person name="Pelletier E."/>
            <person name="Souciet J-L."/>
            <person name="Boekhout T."/>
            <person name="Gabaldon T."/>
            <person name="Wincker P."/>
            <person name="Dujon B."/>
        </authorList>
    </citation>
    <scope>NUCLEOTIDE SEQUENCE</scope>
    <source>
        <strain evidence="2">CBS 1993</strain>
    </source>
</reference>
<dbReference type="RefSeq" id="XP_022460781.1">
    <property type="nucleotide sequence ID" value="XM_022605884.1"/>
</dbReference>
<dbReference type="PANTHER" id="PTHR28161">
    <property type="entry name" value="ATP SYNTHASE SUBUNIT F, MITOCHONDRIAL"/>
    <property type="match status" value="1"/>
</dbReference>
<keyword evidence="1" id="KW-1133">Transmembrane helix</keyword>
<dbReference type="HOGENOM" id="CLU_152700_2_0_1"/>
<keyword evidence="1" id="KW-0472">Membrane</keyword>
<accession>W6MQ43</accession>
<evidence type="ECO:0000256" key="1">
    <source>
        <dbReference type="SAM" id="Phobius"/>
    </source>
</evidence>
<dbReference type="GO" id="GO:0046933">
    <property type="term" value="F:proton-transporting ATP synthase activity, rotational mechanism"/>
    <property type="evidence" value="ECO:0007669"/>
    <property type="project" value="TreeGrafter"/>
</dbReference>
<proteinExistence type="predicted"/>
<feature type="transmembrane region" description="Helical" evidence="1">
    <location>
        <begin position="43"/>
        <end position="61"/>
    </location>
</feature>
<evidence type="ECO:0008006" key="4">
    <source>
        <dbReference type="Google" id="ProtNLM"/>
    </source>
</evidence>